<gene>
    <name evidence="1" type="ORF">HPB47_009640</name>
</gene>
<sequence length="589" mass="67286">MFEAYMCMKQADFESAQAEFLDPANMASRFIRVTRWFVIIAVAVRDEGSVNLRPLRSQYILDYVCNALNLLEKDYFGLRYVDSHKQRHWLDITKPIMKQVKGMNPLVFCFRVKFYPQDPFRLKEEITRYQMFLQLRRDLLHGRLYCSQNDAAMLAALVIQSELGDYDAEEHTGNYVAEFKLLLKQTPRIEEKIAEIHQQQLRGQVPAVAETNFLRKACLLETYGVDPHPVKDHKGNQLYLGINHAGILTFQGSRKTHHFKWPDIQKINYEGKMFILHLMFPEDIKAKKKHLMGFKCPTQTACHHLWRCAVEQRYFFTVPSSSEVPSVTTGGGLFSRGSRFRYSGRVEREVMDDMKNIRRDPPQFQRTLTRPPSFRCKTTASIAAPSLSPSRAATEDSPLREMMHPTMADQTLRAAAPLDCGDGYLPDDAKRPADPHELLDSADDEEDGVPLPLARPPNHDLRVDLTPSQSSTTVAAPPDAPLTPETQSSEPPFDPQSTPECGPELEGKLRGSGCAWHATGGTRPRLALVAWLALPLVLLWCLFVALMEWDWPPLSDMRRLPELVLVRRQYYEPTKEALFAWIRGTPEET</sequence>
<accession>A0AC60P1P4</accession>
<name>A0AC60P1P4_IXOPE</name>
<comment type="caution">
    <text evidence="1">The sequence shown here is derived from an EMBL/GenBank/DDBJ whole genome shotgun (WGS) entry which is preliminary data.</text>
</comment>
<keyword evidence="2" id="KW-1185">Reference proteome</keyword>
<evidence type="ECO:0000313" key="1">
    <source>
        <dbReference type="EMBL" id="KAG0413222.1"/>
    </source>
</evidence>
<evidence type="ECO:0000313" key="2">
    <source>
        <dbReference type="Proteomes" id="UP000805193"/>
    </source>
</evidence>
<dbReference type="EMBL" id="JABSTQ010011281">
    <property type="protein sequence ID" value="KAG0413222.1"/>
    <property type="molecule type" value="Genomic_DNA"/>
</dbReference>
<protein>
    <submittedName>
        <fullName evidence="1">Uncharacterized protein</fullName>
    </submittedName>
</protein>
<proteinExistence type="predicted"/>
<organism evidence="1 2">
    <name type="scientific">Ixodes persulcatus</name>
    <name type="common">Taiga tick</name>
    <dbReference type="NCBI Taxonomy" id="34615"/>
    <lineage>
        <taxon>Eukaryota</taxon>
        <taxon>Metazoa</taxon>
        <taxon>Ecdysozoa</taxon>
        <taxon>Arthropoda</taxon>
        <taxon>Chelicerata</taxon>
        <taxon>Arachnida</taxon>
        <taxon>Acari</taxon>
        <taxon>Parasitiformes</taxon>
        <taxon>Ixodida</taxon>
        <taxon>Ixodoidea</taxon>
        <taxon>Ixodidae</taxon>
        <taxon>Ixodinae</taxon>
        <taxon>Ixodes</taxon>
    </lineage>
</organism>
<reference evidence="1 2" key="1">
    <citation type="journal article" date="2020" name="Cell">
        <title>Large-Scale Comparative Analyses of Tick Genomes Elucidate Their Genetic Diversity and Vector Capacities.</title>
        <authorList>
            <consortium name="Tick Genome and Microbiome Consortium (TIGMIC)"/>
            <person name="Jia N."/>
            <person name="Wang J."/>
            <person name="Shi W."/>
            <person name="Du L."/>
            <person name="Sun Y."/>
            <person name="Zhan W."/>
            <person name="Jiang J.F."/>
            <person name="Wang Q."/>
            <person name="Zhang B."/>
            <person name="Ji P."/>
            <person name="Bell-Sakyi L."/>
            <person name="Cui X.M."/>
            <person name="Yuan T.T."/>
            <person name="Jiang B.G."/>
            <person name="Yang W.F."/>
            <person name="Lam T.T."/>
            <person name="Chang Q.C."/>
            <person name="Ding S.J."/>
            <person name="Wang X.J."/>
            <person name="Zhu J.G."/>
            <person name="Ruan X.D."/>
            <person name="Zhao L."/>
            <person name="Wei J.T."/>
            <person name="Ye R.Z."/>
            <person name="Que T.C."/>
            <person name="Du C.H."/>
            <person name="Zhou Y.H."/>
            <person name="Cheng J.X."/>
            <person name="Dai P.F."/>
            <person name="Guo W.B."/>
            <person name="Han X.H."/>
            <person name="Huang E.J."/>
            <person name="Li L.F."/>
            <person name="Wei W."/>
            <person name="Gao Y.C."/>
            <person name="Liu J.Z."/>
            <person name="Shao H.Z."/>
            <person name="Wang X."/>
            <person name="Wang C.C."/>
            <person name="Yang T.C."/>
            <person name="Huo Q.B."/>
            <person name="Li W."/>
            <person name="Chen H.Y."/>
            <person name="Chen S.E."/>
            <person name="Zhou L.G."/>
            <person name="Ni X.B."/>
            <person name="Tian J.H."/>
            <person name="Sheng Y."/>
            <person name="Liu T."/>
            <person name="Pan Y.S."/>
            <person name="Xia L.Y."/>
            <person name="Li J."/>
            <person name="Zhao F."/>
            <person name="Cao W.C."/>
        </authorList>
    </citation>
    <scope>NUCLEOTIDE SEQUENCE [LARGE SCALE GENOMIC DNA]</scope>
    <source>
        <strain evidence="1">Iper-2018</strain>
    </source>
</reference>
<dbReference type="Proteomes" id="UP000805193">
    <property type="component" value="Unassembled WGS sequence"/>
</dbReference>